<dbReference type="InterPro" id="IPR036770">
    <property type="entry name" value="Ankyrin_rpt-contain_sf"/>
</dbReference>
<dbReference type="Proteomes" id="UP001239445">
    <property type="component" value="Unassembled WGS sequence"/>
</dbReference>
<feature type="compositionally biased region" description="Polar residues" evidence="1">
    <location>
        <begin position="1098"/>
        <end position="1111"/>
    </location>
</feature>
<dbReference type="Pfam" id="PF06985">
    <property type="entry name" value="HET"/>
    <property type="match status" value="1"/>
</dbReference>
<comment type="caution">
    <text evidence="3">The sequence shown here is derived from an EMBL/GenBank/DDBJ whole genome shotgun (WGS) entry which is preliminary data.</text>
</comment>
<sequence length="1111" mass="123486">MDNQDGYVTSAFKYSPLAPGWIRLLRLLPNRDSNAPVHCQLFDFPLHEIGEEPCLYEAVSYVWGSSDKPHPIGINGSILAVGANLYAALVQFRDRFLDKILWVDALCINQQDKSERGHQVQHMAKIYHKADRVIVWLGDGTGGGEGAIERISELAADHVIRAVQDVVWSESDLEAAFRLLGRPWFRRVWVLQEVFAARHLRIRCGSAEIDGYAFCTGLQLLQTGGDRQFLDLLHSVQPVIYLMNGSLFRNRRPKDSALPLTTLIDMYHRHEATERHDKVFALLGMSSDDPAESGILPDYFVTWSSLLKKLTNLVFGHAVEVQVPTAGHVVHIHGGGRICGVVCSVRERDVVRGGNDLHTLVIRFLDVSKDSSNLATKQSAPNSTARYQQRRTDSDDGWDTEDNDSEQSTAGRTLENEYPLPNRTLKRPKSISDWRTDPDQPGVEWPTTEWTLRASANAPAVGDFIFQLDGAQQPCMIRPCGDHFTIVVAALSPLSIRTMTAKELREPVDRSATPRLPGFQKTKPHPHFDDYFRGLAATYRRYFVSKDLRDHPPLYLTFLVWDWRTETNQTESQAHATTDLHECCGNHLESFGNVAERRGQAHRLWGSLELIAQAGQRQTFESRLSEMLPSIIRPLEHGEHQITTGMEALATFCMKDQLFGGQRLSEQLFMGVIKARTHQQGLGAPNGLEIKPYGPSSEWILSRMRRIAGALARGESETEKNQILEAEAADLGDESGMKLLLELWGVQVQITPAVLMAAIRCGSASVKKMKLLIEQRGDDFNITETMVSEAVKTDNLALVTLLFNTYGSQALVTEEVIVAAAGEDCSVEMLRLVLDRRGNRVQISERALFAAVLWNRRWRKDLSASKMSLLLGSGENKASVTEKVMVAAAGEVSSVETLRLLLESGDQVQVTEQVLIAALESNRWDEGAKPTAKMVFLLERSRSAAPVTESVIMAALCHDHSLEMIELLLQSGAREYEMVTESVILTAMKRKRPVQLLRILAKHRGKDIYITKGIVQGASALIGGTQLIKLLMDGIGKNLQYQVDQAGIEEVREMRHPAAPIAAFVLERIRVSQSSSPTPSGKEGTSTQGVAKRAGSPISPTVSRTRTRTGT</sequence>
<feature type="compositionally biased region" description="Polar residues" evidence="1">
    <location>
        <begin position="373"/>
        <end position="387"/>
    </location>
</feature>
<evidence type="ECO:0000313" key="4">
    <source>
        <dbReference type="Proteomes" id="UP001239445"/>
    </source>
</evidence>
<feature type="compositionally biased region" description="Polar residues" evidence="1">
    <location>
        <begin position="1072"/>
        <end position="1089"/>
    </location>
</feature>
<dbReference type="InterPro" id="IPR055530">
    <property type="entry name" value="DUF7104"/>
</dbReference>
<evidence type="ECO:0000259" key="2">
    <source>
        <dbReference type="Pfam" id="PF06985"/>
    </source>
</evidence>
<evidence type="ECO:0000256" key="1">
    <source>
        <dbReference type="SAM" id="MobiDB-lite"/>
    </source>
</evidence>
<dbReference type="EMBL" id="MU839828">
    <property type="protein sequence ID" value="KAK1758979.1"/>
    <property type="molecule type" value="Genomic_DNA"/>
</dbReference>
<organism evidence="3 4">
    <name type="scientific">Echria macrotheca</name>
    <dbReference type="NCBI Taxonomy" id="438768"/>
    <lineage>
        <taxon>Eukaryota</taxon>
        <taxon>Fungi</taxon>
        <taxon>Dikarya</taxon>
        <taxon>Ascomycota</taxon>
        <taxon>Pezizomycotina</taxon>
        <taxon>Sordariomycetes</taxon>
        <taxon>Sordariomycetidae</taxon>
        <taxon>Sordariales</taxon>
        <taxon>Schizotheciaceae</taxon>
        <taxon>Echria</taxon>
    </lineage>
</organism>
<dbReference type="Pfam" id="PF23397">
    <property type="entry name" value="DUF7104"/>
    <property type="match status" value="5"/>
</dbReference>
<proteinExistence type="predicted"/>
<feature type="compositionally biased region" description="Acidic residues" evidence="1">
    <location>
        <begin position="395"/>
        <end position="405"/>
    </location>
</feature>
<name>A0AAJ0BIM6_9PEZI</name>
<accession>A0AAJ0BIM6</accession>
<gene>
    <name evidence="3" type="ORF">QBC47DRAFT_370838</name>
</gene>
<dbReference type="AlphaFoldDB" id="A0AAJ0BIM6"/>
<evidence type="ECO:0000313" key="3">
    <source>
        <dbReference type="EMBL" id="KAK1758979.1"/>
    </source>
</evidence>
<keyword evidence="4" id="KW-1185">Reference proteome</keyword>
<dbReference type="Gene3D" id="1.25.40.20">
    <property type="entry name" value="Ankyrin repeat-containing domain"/>
    <property type="match status" value="1"/>
</dbReference>
<feature type="region of interest" description="Disordered" evidence="1">
    <location>
        <begin position="373"/>
        <end position="445"/>
    </location>
</feature>
<dbReference type="InterPro" id="IPR052895">
    <property type="entry name" value="HetReg/Transcr_Mod"/>
</dbReference>
<dbReference type="SUPFAM" id="SSF140860">
    <property type="entry name" value="Pseudo ankyrin repeat-like"/>
    <property type="match status" value="1"/>
</dbReference>
<reference evidence="3" key="1">
    <citation type="submission" date="2023-06" db="EMBL/GenBank/DDBJ databases">
        <title>Genome-scale phylogeny and comparative genomics of the fungal order Sordariales.</title>
        <authorList>
            <consortium name="Lawrence Berkeley National Laboratory"/>
            <person name="Hensen N."/>
            <person name="Bonometti L."/>
            <person name="Westerberg I."/>
            <person name="Brannstrom I.O."/>
            <person name="Guillou S."/>
            <person name="Cros-Aarteil S."/>
            <person name="Calhoun S."/>
            <person name="Haridas S."/>
            <person name="Kuo A."/>
            <person name="Mondo S."/>
            <person name="Pangilinan J."/>
            <person name="Riley R."/>
            <person name="Labutti K."/>
            <person name="Andreopoulos B."/>
            <person name="Lipzen A."/>
            <person name="Chen C."/>
            <person name="Yanf M."/>
            <person name="Daum C."/>
            <person name="Ng V."/>
            <person name="Clum A."/>
            <person name="Steindorff A."/>
            <person name="Ohm R."/>
            <person name="Martin F."/>
            <person name="Silar P."/>
            <person name="Natvig D."/>
            <person name="Lalanne C."/>
            <person name="Gautier V."/>
            <person name="Ament-Velasquez S.L."/>
            <person name="Kruys A."/>
            <person name="Hutchinson M.I."/>
            <person name="Powell A.J."/>
            <person name="Barry K."/>
            <person name="Miller A.N."/>
            <person name="Grigoriev I.V."/>
            <person name="Debuchy R."/>
            <person name="Gladieux P."/>
            <person name="Thoren M.H."/>
            <person name="Johannesson H."/>
        </authorList>
    </citation>
    <scope>NUCLEOTIDE SEQUENCE</scope>
    <source>
        <strain evidence="3">PSN4</strain>
    </source>
</reference>
<dbReference type="InterPro" id="IPR010730">
    <property type="entry name" value="HET"/>
</dbReference>
<dbReference type="PANTHER" id="PTHR24148:SF78">
    <property type="entry name" value="HETEROKARYON INCOMPATIBILITY DOMAIN-CONTAINING PROTEIN"/>
    <property type="match status" value="1"/>
</dbReference>
<dbReference type="PANTHER" id="PTHR24148">
    <property type="entry name" value="ANKYRIN REPEAT DOMAIN-CONTAINING PROTEIN 39 HOMOLOG-RELATED"/>
    <property type="match status" value="1"/>
</dbReference>
<feature type="domain" description="Heterokaryon incompatibility" evidence="2">
    <location>
        <begin position="56"/>
        <end position="193"/>
    </location>
</feature>
<feature type="region of interest" description="Disordered" evidence="1">
    <location>
        <begin position="1072"/>
        <end position="1111"/>
    </location>
</feature>
<protein>
    <submittedName>
        <fullName evidence="3">Heterokaryon incompatibility protein-domain-containing protein</fullName>
    </submittedName>
</protein>